<keyword evidence="7" id="KW-1185">Reference proteome</keyword>
<proteinExistence type="inferred from homology"/>
<dbReference type="InterPro" id="IPR023346">
    <property type="entry name" value="Lysozyme-like_dom_sf"/>
</dbReference>
<feature type="domain" description="Transglycosylase SLT" evidence="4">
    <location>
        <begin position="485"/>
        <end position="595"/>
    </location>
</feature>
<dbReference type="GO" id="GO:0004553">
    <property type="term" value="F:hydrolase activity, hydrolyzing O-glycosyl compounds"/>
    <property type="evidence" value="ECO:0007669"/>
    <property type="project" value="InterPro"/>
</dbReference>
<dbReference type="InterPro" id="IPR008258">
    <property type="entry name" value="Transglycosylase_SLT_dom_1"/>
</dbReference>
<evidence type="ECO:0000313" key="6">
    <source>
        <dbReference type="EMBL" id="SEP88123.1"/>
    </source>
</evidence>
<evidence type="ECO:0000259" key="4">
    <source>
        <dbReference type="Pfam" id="PF01464"/>
    </source>
</evidence>
<dbReference type="InterPro" id="IPR008939">
    <property type="entry name" value="Lytic_TGlycosylase_superhlx_U"/>
</dbReference>
<dbReference type="PANTHER" id="PTHR37423">
    <property type="entry name" value="SOLUBLE LYTIC MUREIN TRANSGLYCOSYLASE-RELATED"/>
    <property type="match status" value="1"/>
</dbReference>
<comment type="similarity">
    <text evidence="1">Belongs to the transglycosylase Slt family.</text>
</comment>
<dbReference type="Gene3D" id="1.10.1240.20">
    <property type="entry name" value="Lytic transglycosylase, superhelical linker domain"/>
    <property type="match status" value="1"/>
</dbReference>
<feature type="domain" description="Lytic transglycosylase superhelical linker" evidence="5">
    <location>
        <begin position="404"/>
        <end position="474"/>
    </location>
</feature>
<dbReference type="EMBL" id="FOFO01000009">
    <property type="protein sequence ID" value="SEP88123.1"/>
    <property type="molecule type" value="Genomic_DNA"/>
</dbReference>
<evidence type="ECO:0000313" key="7">
    <source>
        <dbReference type="Proteomes" id="UP000199496"/>
    </source>
</evidence>
<dbReference type="Proteomes" id="UP000199496">
    <property type="component" value="Unassembled WGS sequence"/>
</dbReference>
<dbReference type="CDD" id="cd13401">
    <property type="entry name" value="Slt70-like"/>
    <property type="match status" value="1"/>
</dbReference>
<evidence type="ECO:0000256" key="2">
    <source>
        <dbReference type="ARBA" id="ARBA00022729"/>
    </source>
</evidence>
<dbReference type="Pfam" id="PF14718">
    <property type="entry name" value="SLT_L"/>
    <property type="match status" value="1"/>
</dbReference>
<accession>A0A1H9BHM5</accession>
<evidence type="ECO:0000256" key="1">
    <source>
        <dbReference type="ARBA" id="ARBA00007734"/>
    </source>
</evidence>
<dbReference type="Pfam" id="PF01464">
    <property type="entry name" value="SLT"/>
    <property type="match status" value="1"/>
</dbReference>
<dbReference type="RefSeq" id="WP_090205240.1">
    <property type="nucleotide sequence ID" value="NZ_FOFO01000009.1"/>
</dbReference>
<feature type="signal peptide" evidence="3">
    <location>
        <begin position="1"/>
        <end position="23"/>
    </location>
</feature>
<evidence type="ECO:0000259" key="5">
    <source>
        <dbReference type="Pfam" id="PF14718"/>
    </source>
</evidence>
<dbReference type="GO" id="GO:0042597">
    <property type="term" value="C:periplasmic space"/>
    <property type="evidence" value="ECO:0007669"/>
    <property type="project" value="InterPro"/>
</dbReference>
<sequence>MFAHRLAGMLLPLFILGAGPTLAVPTGSDAQRERFLQAERAFQQGQRATFQQGVQALQGYALLPYLLYADLDARFPRIPQSEVDHFLEHWGDSPLGHRLRTRWLSHLAAQGQWADYLRHYQDGLSTTHVCHYHTALLRTGRRDEALTGVETLWLVGRSQPNACDPVFNAWRSEGRLTPQLTWDRFQLALEAGQPGLARYLRRYLPEADRVWADRWLALHDDPNGLAQIQWRADAHPAAQAAIAHAFNRLARRDPRQTLNLWASDRRDWGMDQASALETRRFIALRLTLRERDQALPHLATLPDAVFDDLLRQWQLRAALIQEDWDTVVRAVNGMSEEARQEDAWQYWLARALEQMGEESQALALYAQVSEARNFYGFLAADRLGRPYRIGHRPMMPPVENMQRVQQDPGLARSLEMLALDRLIDARREWIHLQNRLQQGGDRADLEALAVIAGRIGWHDRAIFAAARARNFDDIDLRFPLAHAEMMKEKAAVQDINPAWALAVARQESAFMQDARSHAGAMGLMQIMPATGRAMAPHVGATVSHTQQLLDPDLNLSIGTYYLRRNLDQFGGHPLLSTAAYNAGAGRVRSWLPRDAQMPADAWAELIPFSETRDYVKRVLTYKVLYEVRLGNNPTTLSSILPPVTPAAGLSRSQIQHQARWQGAEGAQLAVSDFCDAPGYTDKPCL</sequence>
<organism evidence="6 7">
    <name type="scientific">Ectothiorhodospira magna</name>
    <dbReference type="NCBI Taxonomy" id="867345"/>
    <lineage>
        <taxon>Bacteria</taxon>
        <taxon>Pseudomonadati</taxon>
        <taxon>Pseudomonadota</taxon>
        <taxon>Gammaproteobacteria</taxon>
        <taxon>Chromatiales</taxon>
        <taxon>Ectothiorhodospiraceae</taxon>
        <taxon>Ectothiorhodospira</taxon>
    </lineage>
</organism>
<protein>
    <submittedName>
        <fullName evidence="6">Soluble lytic murein transglycosylase</fullName>
    </submittedName>
</protein>
<dbReference type="OrthoDB" id="92254at2"/>
<dbReference type="PANTHER" id="PTHR37423:SF5">
    <property type="entry name" value="SOLUBLE LYTIC MUREIN TRANSGLYCOSYLASE"/>
    <property type="match status" value="1"/>
</dbReference>
<keyword evidence="2 3" id="KW-0732">Signal</keyword>
<name>A0A1H9BHM5_9GAMM</name>
<feature type="chain" id="PRO_5011777911" evidence="3">
    <location>
        <begin position="24"/>
        <end position="685"/>
    </location>
</feature>
<dbReference type="InterPro" id="IPR037061">
    <property type="entry name" value="Lytic_TGlycoase_superhlx_L_sf"/>
</dbReference>
<dbReference type="Gene3D" id="1.25.20.10">
    <property type="entry name" value="Bacterial muramidases"/>
    <property type="match status" value="1"/>
</dbReference>
<dbReference type="AlphaFoldDB" id="A0A1H9BHM5"/>
<reference evidence="6 7" key="1">
    <citation type="submission" date="2016-10" db="EMBL/GenBank/DDBJ databases">
        <authorList>
            <person name="de Groot N.N."/>
        </authorList>
    </citation>
    <scope>NUCLEOTIDE SEQUENCE [LARGE SCALE GENOMIC DNA]</scope>
    <source>
        <strain evidence="6 7">B7-7</strain>
    </source>
</reference>
<evidence type="ECO:0000256" key="3">
    <source>
        <dbReference type="SAM" id="SignalP"/>
    </source>
</evidence>
<dbReference type="InterPro" id="IPR012289">
    <property type="entry name" value="Lytic_TGlycosylase_superhlx_L"/>
</dbReference>
<dbReference type="Gene3D" id="1.10.530.10">
    <property type="match status" value="1"/>
</dbReference>
<dbReference type="SUPFAM" id="SSF53955">
    <property type="entry name" value="Lysozyme-like"/>
    <property type="match status" value="1"/>
</dbReference>
<dbReference type="STRING" id="867345.SAMN05421693_10912"/>
<gene>
    <name evidence="6" type="ORF">SAMN05421693_10912</name>
</gene>
<dbReference type="SUPFAM" id="SSF48435">
    <property type="entry name" value="Bacterial muramidases"/>
    <property type="match status" value="1"/>
</dbReference>